<dbReference type="AlphaFoldDB" id="A0A2R3IYM6"/>
<keyword evidence="3" id="KW-1185">Reference proteome</keyword>
<evidence type="ECO:0000256" key="1">
    <source>
        <dbReference type="SAM" id="MobiDB-lite"/>
    </source>
</evidence>
<name>A0A2R3IYM6_9PSED</name>
<evidence type="ECO:0000313" key="3">
    <source>
        <dbReference type="Proteomes" id="UP000238390"/>
    </source>
</evidence>
<organism evidence="2 3">
    <name type="scientific">Pseudomonas paraeruginosa</name>
    <dbReference type="NCBI Taxonomy" id="2994495"/>
    <lineage>
        <taxon>Bacteria</taxon>
        <taxon>Pseudomonadati</taxon>
        <taxon>Pseudomonadota</taxon>
        <taxon>Gammaproteobacteria</taxon>
        <taxon>Pseudomonadales</taxon>
        <taxon>Pseudomonadaceae</taxon>
        <taxon>Pseudomonas</taxon>
    </lineage>
</organism>
<proteinExistence type="predicted"/>
<evidence type="ECO:0000313" key="2">
    <source>
        <dbReference type="EMBL" id="AVK07011.1"/>
    </source>
</evidence>
<dbReference type="Proteomes" id="UP000238390">
    <property type="component" value="Chromosome"/>
</dbReference>
<reference evidence="2 3" key="1">
    <citation type="submission" date="2018-02" db="EMBL/GenBank/DDBJ databases">
        <title>FDA/CDC Antimicrobial Resistant Isolate Bank Genome Sequencing.</title>
        <authorList>
            <person name="Benahmed F.H."/>
            <person name="Lutgring J.D."/>
            <person name="Yoo B."/>
            <person name="Machado M."/>
            <person name="Brown A."/>
            <person name="McAllister G."/>
            <person name="Perry A."/>
            <person name="Halpin A.L."/>
            <person name="Vavikolanu K."/>
            <person name="Ott S."/>
            <person name="Zhao X."/>
            <person name="Tallon L.J."/>
            <person name="Sadzewicz L."/>
            <person name="Aluvathingal J."/>
            <person name="Nadendla S."/>
            <person name="Voskania-kordi A."/>
            <person name="Simonyan V."/>
            <person name="Patel J."/>
            <person name="Shawar R.M."/>
        </authorList>
    </citation>
    <scope>NUCLEOTIDE SEQUENCE [LARGE SCALE GENOMIC DNA]</scope>
    <source>
        <strain evidence="2 3">AR_0356</strain>
    </source>
</reference>
<accession>A0A2R3IYM6</accession>
<feature type="region of interest" description="Disordered" evidence="1">
    <location>
        <begin position="36"/>
        <end position="55"/>
    </location>
</feature>
<sequence>MRKAALHVPIQAFDEWRPLALERSGAQFCHVPSPSLCDDGPAMGPGPASGRLGVQ</sequence>
<protein>
    <submittedName>
        <fullName evidence="2">Uncharacterized protein</fullName>
    </submittedName>
</protein>
<gene>
    <name evidence="2" type="ORF">CSB93_5614</name>
</gene>
<dbReference type="EMBL" id="CP027169">
    <property type="protein sequence ID" value="AVK07011.1"/>
    <property type="molecule type" value="Genomic_DNA"/>
</dbReference>